<protein>
    <submittedName>
        <fullName evidence="3">Uncharacterized protein</fullName>
    </submittedName>
</protein>
<dbReference type="EMBL" id="CP045644">
    <property type="protein sequence ID" value="QFZ82485.1"/>
    <property type="molecule type" value="Genomic_DNA"/>
</dbReference>
<dbReference type="Proteomes" id="UP000326780">
    <property type="component" value="Chromosome"/>
</dbReference>
<dbReference type="RefSeq" id="WP_153281323.1">
    <property type="nucleotide sequence ID" value="NZ_CP045644.1"/>
</dbReference>
<evidence type="ECO:0000313" key="4">
    <source>
        <dbReference type="Proteomes" id="UP000326780"/>
    </source>
</evidence>
<evidence type="ECO:0000256" key="2">
    <source>
        <dbReference type="SAM" id="SignalP"/>
    </source>
</evidence>
<feature type="region of interest" description="Disordered" evidence="1">
    <location>
        <begin position="23"/>
        <end position="98"/>
    </location>
</feature>
<keyword evidence="2" id="KW-0732">Signal</keyword>
<dbReference type="Gene3D" id="3.10.450.160">
    <property type="entry name" value="inner membrane protein cigr"/>
    <property type="match status" value="1"/>
</dbReference>
<dbReference type="Pfam" id="PF11776">
    <property type="entry name" value="RcnB"/>
    <property type="match status" value="1"/>
</dbReference>
<dbReference type="InterPro" id="IPR024572">
    <property type="entry name" value="RcnB"/>
</dbReference>
<evidence type="ECO:0000313" key="3">
    <source>
        <dbReference type="EMBL" id="QFZ82485.1"/>
    </source>
</evidence>
<reference evidence="3 4" key="1">
    <citation type="submission" date="2019-10" db="EMBL/GenBank/DDBJ databases">
        <title>Complete genome sequence of Variovorax paradoxus 5C-2.</title>
        <authorList>
            <person name="Gogoleva N.E."/>
            <person name="Balkin A.S."/>
        </authorList>
    </citation>
    <scope>NUCLEOTIDE SEQUENCE [LARGE SCALE GENOMIC DNA]</scope>
    <source>
        <strain evidence="3 4">5C-2</strain>
    </source>
</reference>
<accession>A0A5Q0M1R6</accession>
<feature type="compositionally biased region" description="Basic and acidic residues" evidence="1">
    <location>
        <begin position="74"/>
        <end position="98"/>
    </location>
</feature>
<evidence type="ECO:0000256" key="1">
    <source>
        <dbReference type="SAM" id="MobiDB-lite"/>
    </source>
</evidence>
<organism evidence="3 4">
    <name type="scientific">Variovorax paradoxus</name>
    <dbReference type="NCBI Taxonomy" id="34073"/>
    <lineage>
        <taxon>Bacteria</taxon>
        <taxon>Pseudomonadati</taxon>
        <taxon>Pseudomonadota</taxon>
        <taxon>Betaproteobacteria</taxon>
        <taxon>Burkholderiales</taxon>
        <taxon>Comamonadaceae</taxon>
        <taxon>Variovorax</taxon>
    </lineage>
</organism>
<gene>
    <name evidence="3" type="ORF">GFK26_06795</name>
</gene>
<feature type="signal peptide" evidence="2">
    <location>
        <begin position="1"/>
        <end position="27"/>
    </location>
</feature>
<proteinExistence type="predicted"/>
<feature type="chain" id="PRO_5025024797" evidence="2">
    <location>
        <begin position="28"/>
        <end position="156"/>
    </location>
</feature>
<sequence>MIFRTKRLTTAAVAALALSLAAGSALAQDRRGDDHRPGGGRYEQRDDHRGDHRGAGRYEQRNDHRSHRGPHAGYRGDQDFRDGRQFDRRGFPQPHSEWRRGGRVPTEYRGRNYVVNDWRAYRLQQPPRGYQWVGVGGDYVLAAIATGLIAQIIAGQ</sequence>
<dbReference type="AlphaFoldDB" id="A0A5Q0M1R6"/>
<feature type="compositionally biased region" description="Basic and acidic residues" evidence="1">
    <location>
        <begin position="28"/>
        <end position="63"/>
    </location>
</feature>
<name>A0A5Q0M1R6_VARPD</name>